<feature type="transmembrane region" description="Helical" evidence="1">
    <location>
        <begin position="226"/>
        <end position="243"/>
    </location>
</feature>
<feature type="transmembrane region" description="Helical" evidence="1">
    <location>
        <begin position="202"/>
        <end position="219"/>
    </location>
</feature>
<dbReference type="Pfam" id="PF02517">
    <property type="entry name" value="Rce1-like"/>
    <property type="match status" value="1"/>
</dbReference>
<dbReference type="Proteomes" id="UP000008888">
    <property type="component" value="Chromosome"/>
</dbReference>
<feature type="transmembrane region" description="Helical" evidence="1">
    <location>
        <begin position="151"/>
        <end position="170"/>
    </location>
</feature>
<sequence>MRTLGLILAPLGVLLSLAAAASMLGVGLLQLTGDILPLSKVVSKLTLIFLLISIFPLRKLLRFSWQDLGFAPSAVFFRQIGQGLLLALLTLLPVLTTLYWLDVHVWDQGRVWTASKVVEKTAMALFLALLIAVGEEMLFRGLLLSTFRRRLSAVLAICVSSLYYAALHFLKSKTQIPYAEQTFGSGFRLMGEAFGNWLNPEIFSAFLALFVVGVFLAVLRSRLPQSLGLCIGCHAGWVWQIKVSKDFFNVNPHADYLYLVSNYDGVVGPLVAVWLTVALLIGLKVRP</sequence>
<evidence type="ECO:0000259" key="2">
    <source>
        <dbReference type="Pfam" id="PF02517"/>
    </source>
</evidence>
<proteinExistence type="predicted"/>
<feature type="transmembrane region" description="Helical" evidence="1">
    <location>
        <begin position="263"/>
        <end position="283"/>
    </location>
</feature>
<protein>
    <submittedName>
        <fullName evidence="3">Abortive infection protein</fullName>
    </submittedName>
</protein>
<name>G0A5S6_METMM</name>
<keyword evidence="1" id="KW-0472">Membrane</keyword>
<organism evidence="3 4">
    <name type="scientific">Methylomonas methanica (strain DSM 25384 / MC09)</name>
    <dbReference type="NCBI Taxonomy" id="857087"/>
    <lineage>
        <taxon>Bacteria</taxon>
        <taxon>Pseudomonadati</taxon>
        <taxon>Pseudomonadota</taxon>
        <taxon>Gammaproteobacteria</taxon>
        <taxon>Methylococcales</taxon>
        <taxon>Methylococcaceae</taxon>
        <taxon>Methylomonas</taxon>
    </lineage>
</organism>
<dbReference type="GO" id="GO:0004175">
    <property type="term" value="F:endopeptidase activity"/>
    <property type="evidence" value="ECO:0007669"/>
    <property type="project" value="UniProtKB-ARBA"/>
</dbReference>
<dbReference type="OrthoDB" id="7057423at2"/>
<keyword evidence="1" id="KW-0812">Transmembrane</keyword>
<keyword evidence="1" id="KW-1133">Transmembrane helix</keyword>
<dbReference type="AlphaFoldDB" id="G0A5S6"/>
<feature type="transmembrane region" description="Helical" evidence="1">
    <location>
        <begin position="82"/>
        <end position="101"/>
    </location>
</feature>
<dbReference type="HOGENOM" id="CLU_932682_0_0_6"/>
<dbReference type="GO" id="GO:0080120">
    <property type="term" value="P:CAAX-box protein maturation"/>
    <property type="evidence" value="ECO:0007669"/>
    <property type="project" value="UniProtKB-ARBA"/>
</dbReference>
<evidence type="ECO:0000313" key="4">
    <source>
        <dbReference type="Proteomes" id="UP000008888"/>
    </source>
</evidence>
<evidence type="ECO:0000313" key="3">
    <source>
        <dbReference type="EMBL" id="AEF99203.1"/>
    </source>
</evidence>
<dbReference type="KEGG" id="mmt:Metme_0762"/>
<feature type="transmembrane region" description="Helical" evidence="1">
    <location>
        <begin position="121"/>
        <end position="139"/>
    </location>
</feature>
<feature type="transmembrane region" description="Helical" evidence="1">
    <location>
        <begin position="44"/>
        <end position="61"/>
    </location>
</feature>
<dbReference type="eggNOG" id="COG1266">
    <property type="taxonomic scope" value="Bacteria"/>
</dbReference>
<dbReference type="STRING" id="857087.Metme_0762"/>
<dbReference type="EMBL" id="CP002738">
    <property type="protein sequence ID" value="AEF99203.1"/>
    <property type="molecule type" value="Genomic_DNA"/>
</dbReference>
<reference evidence="3 4" key="1">
    <citation type="journal article" date="2011" name="J. Bacteriol.">
        <title>Complete Genome Sequence of the Aerobic Marine Methanotroph Methylomonas methanica MC09.</title>
        <authorList>
            <person name="Boden R."/>
            <person name="Cunliffe M."/>
            <person name="Scanlan J."/>
            <person name="Moussard H."/>
            <person name="Kits K.D."/>
            <person name="Klotz M.G."/>
            <person name="Jetten M.S."/>
            <person name="Vuilleumier S."/>
            <person name="Han J."/>
            <person name="Peters L."/>
            <person name="Mikhailova N."/>
            <person name="Teshima H."/>
            <person name="Tapia R."/>
            <person name="Kyrpides N."/>
            <person name="Ivanova N."/>
            <person name="Pagani I."/>
            <person name="Cheng J.F."/>
            <person name="Goodwin L."/>
            <person name="Han C."/>
            <person name="Hauser L."/>
            <person name="Land M.L."/>
            <person name="Lapidus A."/>
            <person name="Lucas S."/>
            <person name="Pitluck S."/>
            <person name="Woyke T."/>
            <person name="Stein L."/>
            <person name="Murrell J.C."/>
        </authorList>
    </citation>
    <scope>NUCLEOTIDE SEQUENCE [LARGE SCALE GENOMIC DNA]</scope>
    <source>
        <strain evidence="3 4">MC09</strain>
    </source>
</reference>
<dbReference type="InterPro" id="IPR003675">
    <property type="entry name" value="Rce1/LyrA-like_dom"/>
</dbReference>
<dbReference type="PANTHER" id="PTHR39430:SF1">
    <property type="entry name" value="PROTEASE"/>
    <property type="match status" value="1"/>
</dbReference>
<evidence type="ECO:0000256" key="1">
    <source>
        <dbReference type="SAM" id="Phobius"/>
    </source>
</evidence>
<keyword evidence="4" id="KW-1185">Reference proteome</keyword>
<reference evidence="4" key="3">
    <citation type="submission" date="2011-05" db="EMBL/GenBank/DDBJ databases">
        <title>Complete sequence of Methylomonas methanica MC09.</title>
        <authorList>
            <consortium name="US DOE Joint Genome Institute"/>
            <person name="Lucas S."/>
            <person name="Han J."/>
            <person name="Lapidus A."/>
            <person name="Cheng J.-F."/>
            <person name="Goodwin L."/>
            <person name="Pitluck S."/>
            <person name="Peters L."/>
            <person name="Mikhailova N."/>
            <person name="Teshima H."/>
            <person name="Han C."/>
            <person name="Tapia R."/>
            <person name="Land M."/>
            <person name="Hauser L."/>
            <person name="Kyrpides N."/>
            <person name="Ivanova N."/>
            <person name="Pagani I."/>
            <person name="Stein L."/>
            <person name="Woyke T."/>
        </authorList>
    </citation>
    <scope>NUCLEOTIDE SEQUENCE [LARGE SCALE GENOMIC DNA]</scope>
    <source>
        <strain evidence="4">MC09</strain>
    </source>
</reference>
<gene>
    <name evidence="3" type="ordered locus">Metme_0762</name>
</gene>
<accession>G0A5S6</accession>
<reference key="2">
    <citation type="submission" date="2011-05" db="EMBL/GenBank/DDBJ databases">
        <title>Complete genome sequence of the aerobic marine methanotroph Methylomonas methanica MC09.</title>
        <authorList>
            <person name="Boden R."/>
            <person name="Cunliffe M."/>
            <person name="Scanlan J."/>
            <person name="Moussard H."/>
            <person name="Kits K.D."/>
            <person name="Klotz M."/>
            <person name="Jetten M."/>
            <person name="Vuilleumier S."/>
            <person name="Han J."/>
            <person name="Peters L."/>
            <person name="Mikhailova N."/>
            <person name="Teshima H."/>
            <person name="Tapia R."/>
            <person name="Kyrpides N."/>
            <person name="Ivanova N."/>
            <person name="Pagani I."/>
            <person name="Cheng J.-F."/>
            <person name="Goodwin L."/>
            <person name="Han C."/>
            <person name="Hauser L."/>
            <person name="Land M."/>
            <person name="Lapidus A."/>
            <person name="Lucas S."/>
            <person name="Pitluck S."/>
            <person name="Woyke T."/>
            <person name="Stein L.Y."/>
            <person name="Murrell C."/>
        </authorList>
    </citation>
    <scope>NUCLEOTIDE SEQUENCE</scope>
    <source>
        <strain>MC09</strain>
    </source>
</reference>
<feature type="domain" description="CAAX prenyl protease 2/Lysostaphin resistance protein A-like" evidence="2">
    <location>
        <begin position="121"/>
        <end position="238"/>
    </location>
</feature>
<dbReference type="PANTHER" id="PTHR39430">
    <property type="entry name" value="MEMBRANE-ASSOCIATED PROTEASE-RELATED"/>
    <property type="match status" value="1"/>
</dbReference>